<dbReference type="FunFam" id="2.20.28.10:FF:000001">
    <property type="entry name" value="Rubredoxin"/>
    <property type="match status" value="1"/>
</dbReference>
<dbReference type="GO" id="GO:0043448">
    <property type="term" value="P:alkane catabolic process"/>
    <property type="evidence" value="ECO:0007669"/>
    <property type="project" value="TreeGrafter"/>
</dbReference>
<dbReference type="InterPro" id="IPR024934">
    <property type="entry name" value="Rubredoxin-like_dom"/>
</dbReference>
<comment type="cofactor">
    <cofactor evidence="7 8">
        <name>Fe(3+)</name>
        <dbReference type="ChEBI" id="CHEBI:29034"/>
    </cofactor>
    <text evidence="7 8">Binds 1 Fe(3+) ion per subunit.</text>
</comment>
<accession>A0A162FFL4</accession>
<dbReference type="PIRSF" id="PIRSF000071">
    <property type="entry name" value="Rubredoxin"/>
    <property type="match status" value="1"/>
</dbReference>
<dbReference type="GO" id="GO:0009055">
    <property type="term" value="F:electron transfer activity"/>
    <property type="evidence" value="ECO:0007669"/>
    <property type="project" value="InterPro"/>
</dbReference>
<evidence type="ECO:0000256" key="7">
    <source>
        <dbReference type="PIRNR" id="PIRNR000071"/>
    </source>
</evidence>
<dbReference type="PROSITE" id="PS50903">
    <property type="entry name" value="RUBREDOXIN_LIKE"/>
    <property type="match status" value="1"/>
</dbReference>
<dbReference type="PANTHER" id="PTHR47627:SF1">
    <property type="entry name" value="RUBREDOXIN-1-RELATED"/>
    <property type="match status" value="1"/>
</dbReference>
<feature type="domain" description="Rubredoxin-like" evidence="9">
    <location>
        <begin position="1"/>
        <end position="52"/>
    </location>
</feature>
<dbReference type="RefSeq" id="WP_067091186.1">
    <property type="nucleotide sequence ID" value="NZ_LWMV01000168.1"/>
</dbReference>
<keyword evidence="5 7" id="KW-0249">Electron transport</keyword>
<keyword evidence="3 7" id="KW-0813">Transport</keyword>
<evidence type="ECO:0000313" key="11">
    <source>
        <dbReference type="Proteomes" id="UP000077245"/>
    </source>
</evidence>
<feature type="binding site" evidence="8">
    <location>
        <position position="42"/>
    </location>
    <ligand>
        <name>Fe cation</name>
        <dbReference type="ChEBI" id="CHEBI:24875"/>
    </ligand>
</feature>
<dbReference type="Proteomes" id="UP000077245">
    <property type="component" value="Unassembled WGS sequence"/>
</dbReference>
<evidence type="ECO:0000259" key="9">
    <source>
        <dbReference type="PROSITE" id="PS50903"/>
    </source>
</evidence>
<protein>
    <recommendedName>
        <fullName evidence="7">Rubredoxin</fullName>
    </recommendedName>
</protein>
<evidence type="ECO:0000256" key="5">
    <source>
        <dbReference type="ARBA" id="ARBA00022982"/>
    </source>
</evidence>
<dbReference type="CDD" id="cd00730">
    <property type="entry name" value="rubredoxin"/>
    <property type="match status" value="1"/>
</dbReference>
<evidence type="ECO:0000256" key="2">
    <source>
        <dbReference type="ARBA" id="ARBA00005337"/>
    </source>
</evidence>
<comment type="similarity">
    <text evidence="2 7">Belongs to the rubredoxin family.</text>
</comment>
<feature type="binding site" evidence="8">
    <location>
        <position position="39"/>
    </location>
    <ligand>
        <name>Fe cation</name>
        <dbReference type="ChEBI" id="CHEBI:24875"/>
    </ligand>
</feature>
<dbReference type="STRING" id="49547.MBCUR_10570"/>
<organism evidence="10 11">
    <name type="scientific">Methanobrevibacter curvatus</name>
    <dbReference type="NCBI Taxonomy" id="49547"/>
    <lineage>
        <taxon>Archaea</taxon>
        <taxon>Methanobacteriati</taxon>
        <taxon>Methanobacteriota</taxon>
        <taxon>Methanomada group</taxon>
        <taxon>Methanobacteria</taxon>
        <taxon>Methanobacteriales</taxon>
        <taxon>Methanobacteriaceae</taxon>
        <taxon>Methanobrevibacter</taxon>
    </lineage>
</organism>
<proteinExistence type="inferred from homology"/>
<feature type="binding site" evidence="8">
    <location>
        <position position="6"/>
    </location>
    <ligand>
        <name>Fe cation</name>
        <dbReference type="ChEBI" id="CHEBI:24875"/>
    </ligand>
</feature>
<dbReference type="PANTHER" id="PTHR47627">
    <property type="entry name" value="RUBREDOXIN"/>
    <property type="match status" value="1"/>
</dbReference>
<sequence>MAKFKCKVCGYVYDEDNGEKRRDLAAGTKWDDVPDTFKCPSCGAPKKSFVAI</sequence>
<dbReference type="OrthoDB" id="371635at2157"/>
<keyword evidence="11" id="KW-1185">Reference proteome</keyword>
<gene>
    <name evidence="10" type="primary">rubA</name>
    <name evidence="10" type="ORF">MBCUR_10570</name>
</gene>
<dbReference type="SUPFAM" id="SSF57802">
    <property type="entry name" value="Rubredoxin-like"/>
    <property type="match status" value="1"/>
</dbReference>
<dbReference type="PRINTS" id="PR00163">
    <property type="entry name" value="RUBREDOXIN"/>
</dbReference>
<evidence type="ECO:0000256" key="1">
    <source>
        <dbReference type="ARBA" id="ARBA00002360"/>
    </source>
</evidence>
<dbReference type="InterPro" id="IPR024935">
    <property type="entry name" value="Rubredoxin_dom"/>
</dbReference>
<comment type="caution">
    <text evidence="10">The sequence shown here is derived from an EMBL/GenBank/DDBJ whole genome shotgun (WGS) entry which is preliminary data.</text>
</comment>
<comment type="function">
    <text evidence="1 7">Rubredoxin is a small nonheme, iron protein lacking acid-labile sulfide. Its single Fe, chelated to 4 Cys, functions as an electron acceptor and may also stabilize the conformation of the molecule.</text>
</comment>
<dbReference type="PATRIC" id="fig|49547.3.peg.1129"/>
<reference evidence="10 11" key="1">
    <citation type="submission" date="2016-04" db="EMBL/GenBank/DDBJ databases">
        <title>Genome sequence of Methanobrevibacter curvatus DSM 11111.</title>
        <authorList>
            <person name="Poehlein A."/>
            <person name="Seedorf H."/>
            <person name="Daniel R."/>
        </authorList>
    </citation>
    <scope>NUCLEOTIDE SEQUENCE [LARGE SCALE GENOMIC DNA]</scope>
    <source>
        <strain evidence="10 11">DSM 11111</strain>
    </source>
</reference>
<evidence type="ECO:0000256" key="6">
    <source>
        <dbReference type="ARBA" id="ARBA00023004"/>
    </source>
</evidence>
<dbReference type="InterPro" id="IPR050526">
    <property type="entry name" value="Rubredoxin_ET"/>
</dbReference>
<feature type="binding site" evidence="8">
    <location>
        <position position="9"/>
    </location>
    <ligand>
        <name>Fe cation</name>
        <dbReference type="ChEBI" id="CHEBI:24875"/>
    </ligand>
</feature>
<dbReference type="InterPro" id="IPR024922">
    <property type="entry name" value="Rubredoxin"/>
</dbReference>
<evidence type="ECO:0000256" key="3">
    <source>
        <dbReference type="ARBA" id="ARBA00022448"/>
    </source>
</evidence>
<name>A0A162FFL4_9EURY</name>
<evidence type="ECO:0000256" key="8">
    <source>
        <dbReference type="PIRSR" id="PIRSR000071-1"/>
    </source>
</evidence>
<dbReference type="AlphaFoldDB" id="A0A162FFL4"/>
<keyword evidence="6 7" id="KW-0408">Iron</keyword>
<keyword evidence="4 7" id="KW-0479">Metal-binding</keyword>
<evidence type="ECO:0000313" key="10">
    <source>
        <dbReference type="EMBL" id="KZX12365.1"/>
    </source>
</evidence>
<dbReference type="Gene3D" id="2.20.28.10">
    <property type="match status" value="1"/>
</dbReference>
<dbReference type="GO" id="GO:0005506">
    <property type="term" value="F:iron ion binding"/>
    <property type="evidence" value="ECO:0007669"/>
    <property type="project" value="InterPro"/>
</dbReference>
<evidence type="ECO:0000256" key="4">
    <source>
        <dbReference type="ARBA" id="ARBA00022723"/>
    </source>
</evidence>
<dbReference type="EMBL" id="LWMV01000168">
    <property type="protein sequence ID" value="KZX12365.1"/>
    <property type="molecule type" value="Genomic_DNA"/>
</dbReference>
<dbReference type="Pfam" id="PF00301">
    <property type="entry name" value="Rubredoxin"/>
    <property type="match status" value="1"/>
</dbReference>